<evidence type="ECO:0000256" key="3">
    <source>
        <dbReference type="ARBA" id="ARBA00001353"/>
    </source>
</evidence>
<comment type="similarity">
    <text evidence="9">In the C-terminal section; belongs to the DHPS family.</text>
</comment>
<keyword evidence="15" id="KW-0547">Nucleotide-binding</keyword>
<dbReference type="CDD" id="cd00483">
    <property type="entry name" value="HPPK"/>
    <property type="match status" value="1"/>
</dbReference>
<dbReference type="Gene3D" id="3.30.1130.10">
    <property type="match status" value="2"/>
</dbReference>
<evidence type="ECO:0000256" key="7">
    <source>
        <dbReference type="ARBA" id="ARBA00005051"/>
    </source>
</evidence>
<dbReference type="EMBL" id="DS022305">
    <property type="protein sequence ID" value="OAJ41427.1"/>
    <property type="molecule type" value="Genomic_DNA"/>
</dbReference>
<evidence type="ECO:0000256" key="14">
    <source>
        <dbReference type="ARBA" id="ARBA00022723"/>
    </source>
</evidence>
<dbReference type="NCBIfam" id="TIGR01498">
    <property type="entry name" value="folK"/>
    <property type="match status" value="1"/>
</dbReference>
<dbReference type="InterPro" id="IPR000489">
    <property type="entry name" value="Pterin-binding_dom"/>
</dbReference>
<dbReference type="UniPathway" id="UPA00077">
    <property type="reaction ID" value="UER00155"/>
</dbReference>
<dbReference type="InterPro" id="IPR011005">
    <property type="entry name" value="Dihydropteroate_synth-like_sf"/>
</dbReference>
<dbReference type="InterPro" id="IPR006390">
    <property type="entry name" value="DHP_synth_dom"/>
</dbReference>
<dbReference type="GO" id="GO:0046656">
    <property type="term" value="P:folic acid biosynthetic process"/>
    <property type="evidence" value="ECO:0007669"/>
    <property type="project" value="UniProtKB-KW"/>
</dbReference>
<dbReference type="GO" id="GO:0005740">
    <property type="term" value="C:mitochondrial envelope"/>
    <property type="evidence" value="ECO:0007669"/>
    <property type="project" value="TreeGrafter"/>
</dbReference>
<evidence type="ECO:0000259" key="25">
    <source>
        <dbReference type="PROSITE" id="PS50972"/>
    </source>
</evidence>
<dbReference type="Gene3D" id="3.30.70.560">
    <property type="entry name" value="7,8-Dihydro-6-hydroxymethylpterin-pyrophosphokinase HPPK"/>
    <property type="match status" value="1"/>
</dbReference>
<gene>
    <name evidence="26" type="ORF">BDEG_25025</name>
</gene>
<keyword evidence="14" id="KW-0479">Metal-binding</keyword>
<comment type="similarity">
    <text evidence="8">In the N-terminal section; belongs to the DHNA family.</text>
</comment>
<feature type="domain" description="Pterin-binding" evidence="25">
    <location>
        <begin position="471"/>
        <end position="732"/>
    </location>
</feature>
<dbReference type="GO" id="GO:0004150">
    <property type="term" value="F:dihydroneopterin aldolase activity"/>
    <property type="evidence" value="ECO:0007669"/>
    <property type="project" value="UniProtKB-EC"/>
</dbReference>
<dbReference type="InterPro" id="IPR035907">
    <property type="entry name" value="Hppk_sf"/>
</dbReference>
<comment type="function">
    <text evidence="21">Catalyzes three sequential steps of tetrahydrofolate biosynthesis.</text>
</comment>
<evidence type="ECO:0000256" key="12">
    <source>
        <dbReference type="ARBA" id="ARBA00013253"/>
    </source>
</evidence>
<dbReference type="SUPFAM" id="SSF55083">
    <property type="entry name" value="6-hydroxymethyl-7,8-dihydropterin pyrophosphokinase, HPPK"/>
    <property type="match status" value="1"/>
</dbReference>
<evidence type="ECO:0000256" key="8">
    <source>
        <dbReference type="ARBA" id="ARBA00009640"/>
    </source>
</evidence>
<reference evidence="26 27" key="2">
    <citation type="submission" date="2016-05" db="EMBL/GenBank/DDBJ databases">
        <title>Lineage-specific infection strategies underlie the spectrum of fungal disease in amphibians.</title>
        <authorList>
            <person name="Cuomo C.A."/>
            <person name="Farrer R.A."/>
            <person name="James T."/>
            <person name="Longcore J."/>
            <person name="Birren B."/>
        </authorList>
    </citation>
    <scope>NUCLEOTIDE SEQUENCE [LARGE SCALE GENOMIC DNA]</scope>
    <source>
        <strain evidence="26 27">JEL423</strain>
    </source>
</reference>
<dbReference type="InterPro" id="IPR043133">
    <property type="entry name" value="GTP-CH-I_C/QueF"/>
</dbReference>
<dbReference type="GO" id="GO:0046872">
    <property type="term" value="F:metal ion binding"/>
    <property type="evidence" value="ECO:0007669"/>
    <property type="project" value="UniProtKB-KW"/>
</dbReference>
<dbReference type="EC" id="2.7.6.3" evidence="12"/>
<dbReference type="NCBIfam" id="TIGR01496">
    <property type="entry name" value="DHPS"/>
    <property type="match status" value="1"/>
</dbReference>
<dbReference type="CDD" id="cd00739">
    <property type="entry name" value="DHPS"/>
    <property type="match status" value="1"/>
</dbReference>
<dbReference type="FunFam" id="3.20.20.20:FF:000006">
    <property type="entry name" value="Dihydropteroate synthase"/>
    <property type="match status" value="1"/>
</dbReference>
<evidence type="ECO:0000256" key="2">
    <source>
        <dbReference type="ARBA" id="ARBA00000198"/>
    </source>
</evidence>
<dbReference type="Pfam" id="PF00809">
    <property type="entry name" value="Pterin_bind"/>
    <property type="match status" value="1"/>
</dbReference>
<evidence type="ECO:0000256" key="1">
    <source>
        <dbReference type="ARBA" id="ARBA00000012"/>
    </source>
</evidence>
<evidence type="ECO:0000256" key="24">
    <source>
        <dbReference type="ARBA" id="ARBA00068111"/>
    </source>
</evidence>
<dbReference type="GO" id="GO:0046654">
    <property type="term" value="P:tetrahydrofolate biosynthetic process"/>
    <property type="evidence" value="ECO:0007669"/>
    <property type="project" value="UniProtKB-UniPathway"/>
</dbReference>
<evidence type="ECO:0000256" key="4">
    <source>
        <dbReference type="ARBA" id="ARBA00001946"/>
    </source>
</evidence>
<dbReference type="PANTHER" id="PTHR20941">
    <property type="entry name" value="FOLATE SYNTHESIS PROTEINS"/>
    <property type="match status" value="1"/>
</dbReference>
<evidence type="ECO:0000313" key="26">
    <source>
        <dbReference type="EMBL" id="OAJ41427.1"/>
    </source>
</evidence>
<comment type="pathway">
    <text evidence="7">Cofactor biosynthesis; tetrahydrofolate biosynthesis; 2-amino-4-hydroxy-6-hydroxymethyl-7,8-dihydropteridine diphosphate from 7,8-dihydroneopterin triphosphate: step 4/4.</text>
</comment>
<dbReference type="OrthoDB" id="615426at2759"/>
<evidence type="ECO:0000256" key="9">
    <source>
        <dbReference type="ARBA" id="ARBA00009951"/>
    </source>
</evidence>
<dbReference type="EC" id="2.5.1.15" evidence="10"/>
<dbReference type="EC" id="4.1.2.25" evidence="11"/>
<dbReference type="NCBIfam" id="TIGR00526">
    <property type="entry name" value="folB_dom"/>
    <property type="match status" value="2"/>
</dbReference>
<comment type="catalytic activity">
    <reaction evidence="2">
        <text>6-hydroxymethyl-7,8-dihydropterin + ATP = (7,8-dihydropterin-6-yl)methyl diphosphate + AMP + H(+)</text>
        <dbReference type="Rhea" id="RHEA:11412"/>
        <dbReference type="ChEBI" id="CHEBI:15378"/>
        <dbReference type="ChEBI" id="CHEBI:30616"/>
        <dbReference type="ChEBI" id="CHEBI:44841"/>
        <dbReference type="ChEBI" id="CHEBI:72950"/>
        <dbReference type="ChEBI" id="CHEBI:456215"/>
        <dbReference type="EC" id="2.7.6.3"/>
    </reaction>
</comment>
<dbReference type="VEuPathDB" id="FungiDB:BDEG_25025"/>
<organism evidence="26 27">
    <name type="scientific">Batrachochytrium dendrobatidis (strain JEL423)</name>
    <dbReference type="NCBI Taxonomy" id="403673"/>
    <lineage>
        <taxon>Eukaryota</taxon>
        <taxon>Fungi</taxon>
        <taxon>Fungi incertae sedis</taxon>
        <taxon>Chytridiomycota</taxon>
        <taxon>Chytridiomycota incertae sedis</taxon>
        <taxon>Chytridiomycetes</taxon>
        <taxon>Rhizophydiales</taxon>
        <taxon>Rhizophydiales incertae sedis</taxon>
        <taxon>Batrachochytrium</taxon>
    </lineage>
</organism>
<dbReference type="SUPFAM" id="SSF55620">
    <property type="entry name" value="Tetrahydrobiopterin biosynthesis enzymes-like"/>
    <property type="match status" value="2"/>
</dbReference>
<evidence type="ECO:0000256" key="20">
    <source>
        <dbReference type="ARBA" id="ARBA00023268"/>
    </source>
</evidence>
<evidence type="ECO:0000256" key="21">
    <source>
        <dbReference type="ARBA" id="ARBA00058009"/>
    </source>
</evidence>
<comment type="catalytic activity">
    <reaction evidence="1">
        <text>(7,8-dihydropterin-6-yl)methyl diphosphate + 4-aminobenzoate = 7,8-dihydropteroate + diphosphate</text>
        <dbReference type="Rhea" id="RHEA:19949"/>
        <dbReference type="ChEBI" id="CHEBI:17836"/>
        <dbReference type="ChEBI" id="CHEBI:17839"/>
        <dbReference type="ChEBI" id="CHEBI:33019"/>
        <dbReference type="ChEBI" id="CHEBI:72950"/>
        <dbReference type="EC" id="2.5.1.15"/>
    </reaction>
</comment>
<dbReference type="GO" id="GO:0003848">
    <property type="term" value="F:2-amino-4-hydroxy-6-hydroxymethyldihydropteridine diphosphokinase activity"/>
    <property type="evidence" value="ECO:0007669"/>
    <property type="project" value="UniProtKB-EC"/>
</dbReference>
<sequence>MDKLIVKDLAVRNITGVDSWERSKQQPLIITVVGYTDVGLGGMHDLLSESVSYSAISKEAQKFAESSVFRSLEKLAAGIVYACLTKFPLECVSVKVLKPRALLHATSAGVELVRTKSDIPRLSQLLFNDQNAALSIADSIQKESQPNPETVAADPYRRADILSINDLVLNCIIGVNAWEREERQNIIVNIQMFVELDDQALIADHVPKMQNYRTITRMLTKLVEESSYKTVEALAIRIAHLLIQVCFVPKVTIRIEKPSALTFAASAGVEITRTRSSLLNETHVPISLKDSASNAVVFLAIGSNLGDRAQNIHKALDCLINSKISIADTSFLYETSPMYITDQPLFLNCCIKIKTCLSPHDLLCLLKKIEADLGRDLHGGVCNGPRPIDLDILFYNQLELNSETLVIPHPRITERAFVLCPLCDIAPDMEHVGKFRTIRQELALLKHEESDDCIWKVMPVRGSVWRVDERTRIMGVLNVTPDSFSDGNKFMNVESAVSHSLKMVDENVDIIDVGGHSTNPGSDATCESDELERVTTSIRAIRKHNSSVPISVDTFRASIATAAIEAGADFINDISGGSKDPDMLKVMAASHLPVCLMHMRGDSKTMMSLTDYAGDVIGAIHSSMTDLVQAAIKAGVYRWNIMIDPGIGFAKTMDQNYEILKRLPDIAKPNTALEGFPILVGPSRKRFIGETLQENDPTKRGWGTAAACSAAVAGGASVMRVHDIKEMRDVILVADKCFRM</sequence>
<evidence type="ECO:0000313" key="27">
    <source>
        <dbReference type="Proteomes" id="UP000077115"/>
    </source>
</evidence>
<dbReference type="InterPro" id="IPR045031">
    <property type="entry name" value="DHP_synth-like"/>
</dbReference>
<name>A0A177WMT3_BATDL</name>
<evidence type="ECO:0000256" key="16">
    <source>
        <dbReference type="ARBA" id="ARBA00022777"/>
    </source>
</evidence>
<dbReference type="Proteomes" id="UP000077115">
    <property type="component" value="Unassembled WGS sequence"/>
</dbReference>
<accession>A0A177WMT3</accession>
<evidence type="ECO:0000256" key="23">
    <source>
        <dbReference type="ARBA" id="ARBA00067568"/>
    </source>
</evidence>
<evidence type="ECO:0000256" key="10">
    <source>
        <dbReference type="ARBA" id="ARBA00012458"/>
    </source>
</evidence>
<evidence type="ECO:0000256" key="13">
    <source>
        <dbReference type="ARBA" id="ARBA00022679"/>
    </source>
</evidence>
<dbReference type="InterPro" id="IPR006157">
    <property type="entry name" value="FolB_dom"/>
</dbReference>
<keyword evidence="13" id="KW-0808">Transferase</keyword>
<evidence type="ECO:0000256" key="5">
    <source>
        <dbReference type="ARBA" id="ARBA00004763"/>
    </source>
</evidence>
<dbReference type="AlphaFoldDB" id="A0A177WMT3"/>
<keyword evidence="19" id="KW-0289">Folate biosynthesis</keyword>
<reference evidence="26 27" key="1">
    <citation type="submission" date="2006-10" db="EMBL/GenBank/DDBJ databases">
        <title>The Genome Sequence of Batrachochytrium dendrobatidis JEL423.</title>
        <authorList>
            <consortium name="The Broad Institute Genome Sequencing Platform"/>
            <person name="Birren B."/>
            <person name="Lander E."/>
            <person name="Galagan J."/>
            <person name="Cuomo C."/>
            <person name="Devon K."/>
            <person name="Jaffe D."/>
            <person name="Butler J."/>
            <person name="Alvarez P."/>
            <person name="Gnerre S."/>
            <person name="Grabherr M."/>
            <person name="Kleber M."/>
            <person name="Mauceli E."/>
            <person name="Brockman W."/>
            <person name="Young S."/>
            <person name="LaButti K."/>
            <person name="Sykes S."/>
            <person name="DeCaprio D."/>
            <person name="Crawford M."/>
            <person name="Koehrsen M."/>
            <person name="Engels R."/>
            <person name="Montgomery P."/>
            <person name="Pearson M."/>
            <person name="Howarth C."/>
            <person name="Larson L."/>
            <person name="White J."/>
            <person name="O'Leary S."/>
            <person name="Kodira C."/>
            <person name="Zeng Q."/>
            <person name="Yandava C."/>
            <person name="Alvarado L."/>
            <person name="Longcore J."/>
            <person name="James T."/>
        </authorList>
    </citation>
    <scope>NUCLEOTIDE SEQUENCE [LARGE SCALE GENOMIC DNA]</scope>
    <source>
        <strain evidence="26 27">JEL423</strain>
    </source>
</reference>
<evidence type="ECO:0000256" key="22">
    <source>
        <dbReference type="ARBA" id="ARBA00061548"/>
    </source>
</evidence>
<dbReference type="STRING" id="403673.A0A177WMT3"/>
<keyword evidence="20" id="KW-0511">Multifunctional enzyme</keyword>
<evidence type="ECO:0000256" key="11">
    <source>
        <dbReference type="ARBA" id="ARBA00013043"/>
    </source>
</evidence>
<proteinExistence type="inferred from homology"/>
<comment type="cofactor">
    <cofactor evidence="4">
        <name>Mg(2+)</name>
        <dbReference type="ChEBI" id="CHEBI:18420"/>
    </cofactor>
</comment>
<comment type="pathway">
    <text evidence="6">Cofactor biosynthesis; tetrahydrofolate biosynthesis; 2-amino-4-hydroxy-6-hydroxymethyl-7,8-dihydropteridine diphosphate from 7,8-dihydroneopterin triphosphate: step 3/4.</text>
</comment>
<comment type="catalytic activity">
    <reaction evidence="3">
        <text>7,8-dihydroneopterin = 6-hydroxymethyl-7,8-dihydropterin + glycolaldehyde</text>
        <dbReference type="Rhea" id="RHEA:10540"/>
        <dbReference type="ChEBI" id="CHEBI:17001"/>
        <dbReference type="ChEBI" id="CHEBI:17071"/>
        <dbReference type="ChEBI" id="CHEBI:44841"/>
        <dbReference type="EC" id="4.1.2.25"/>
    </reaction>
</comment>
<evidence type="ECO:0000256" key="6">
    <source>
        <dbReference type="ARBA" id="ARBA00005013"/>
    </source>
</evidence>
<dbReference type="InterPro" id="IPR000550">
    <property type="entry name" value="Hppk"/>
</dbReference>
<dbReference type="eggNOG" id="KOG2544">
    <property type="taxonomic scope" value="Eukaryota"/>
</dbReference>
<dbReference type="GO" id="GO:0016301">
    <property type="term" value="F:kinase activity"/>
    <property type="evidence" value="ECO:0007669"/>
    <property type="project" value="UniProtKB-KW"/>
</dbReference>
<protein>
    <recommendedName>
        <fullName evidence="23">Folic acid synthesis protein FOL1</fullName>
        <ecNumber evidence="10">2.5.1.15</ecNumber>
        <ecNumber evidence="12">2.7.6.3</ecNumber>
        <ecNumber evidence="11">4.1.2.25</ecNumber>
    </recommendedName>
    <alternativeName>
        <fullName evidence="24">Folic acid synthesis protein fol1</fullName>
    </alternativeName>
</protein>
<dbReference type="SUPFAM" id="SSF51717">
    <property type="entry name" value="Dihydropteroate synthetase-like"/>
    <property type="match status" value="1"/>
</dbReference>
<dbReference type="GO" id="GO:0005524">
    <property type="term" value="F:ATP binding"/>
    <property type="evidence" value="ECO:0007669"/>
    <property type="project" value="UniProtKB-KW"/>
</dbReference>
<keyword evidence="18" id="KW-0460">Magnesium</keyword>
<keyword evidence="16" id="KW-0418">Kinase</keyword>
<evidence type="ECO:0000256" key="19">
    <source>
        <dbReference type="ARBA" id="ARBA00022909"/>
    </source>
</evidence>
<comment type="pathway">
    <text evidence="5">Cofactor biosynthesis; tetrahydrofolate biosynthesis; 7,8-dihydrofolate from 2-amino-4-hydroxy-6-hydroxymethyl-7,8-dihydropteridine diphosphate and 4-aminobenzoate: step 1/2.</text>
</comment>
<dbReference type="Pfam" id="PF02152">
    <property type="entry name" value="FolB"/>
    <property type="match status" value="2"/>
</dbReference>
<dbReference type="GO" id="GO:0004156">
    <property type="term" value="F:dihydropteroate synthase activity"/>
    <property type="evidence" value="ECO:0007669"/>
    <property type="project" value="UniProtKB-EC"/>
</dbReference>
<keyword evidence="17" id="KW-0067">ATP-binding</keyword>
<evidence type="ECO:0000256" key="18">
    <source>
        <dbReference type="ARBA" id="ARBA00022842"/>
    </source>
</evidence>
<dbReference type="PANTHER" id="PTHR20941:SF1">
    <property type="entry name" value="FOLIC ACID SYNTHESIS PROTEIN FOL1"/>
    <property type="match status" value="1"/>
</dbReference>
<dbReference type="SMART" id="SM00905">
    <property type="entry name" value="FolB"/>
    <property type="match status" value="2"/>
</dbReference>
<dbReference type="Gene3D" id="3.20.20.20">
    <property type="entry name" value="Dihydropteroate synthase-like"/>
    <property type="match status" value="1"/>
</dbReference>
<dbReference type="FunFam" id="3.30.1130.10:FF:000014">
    <property type="entry name" value="Folic acid synthesis protein fol1"/>
    <property type="match status" value="1"/>
</dbReference>
<evidence type="ECO:0000256" key="17">
    <source>
        <dbReference type="ARBA" id="ARBA00022840"/>
    </source>
</evidence>
<comment type="similarity">
    <text evidence="22">In the central section; belongs to the HPPK family.</text>
</comment>
<dbReference type="PROSITE" id="PS50972">
    <property type="entry name" value="PTERIN_BINDING"/>
    <property type="match status" value="1"/>
</dbReference>
<evidence type="ECO:0000256" key="15">
    <source>
        <dbReference type="ARBA" id="ARBA00022741"/>
    </source>
</evidence>
<dbReference type="Pfam" id="PF01288">
    <property type="entry name" value="HPPK"/>
    <property type="match status" value="1"/>
</dbReference>